<dbReference type="GO" id="GO:1990571">
    <property type="term" value="P:meiotic centromere clustering"/>
    <property type="evidence" value="ECO:0007669"/>
    <property type="project" value="UniProtKB-ARBA"/>
</dbReference>
<evidence type="ECO:0000256" key="8">
    <source>
        <dbReference type="ARBA" id="ARBA00025722"/>
    </source>
</evidence>
<dbReference type="GO" id="GO:0000022">
    <property type="term" value="P:mitotic spindle elongation"/>
    <property type="evidence" value="ECO:0007669"/>
    <property type="project" value="UniProtKB-ARBA"/>
</dbReference>
<dbReference type="GO" id="GO:1990498">
    <property type="term" value="C:mitotic spindle microtubule"/>
    <property type="evidence" value="ECO:0007669"/>
    <property type="project" value="UniProtKB-ARBA"/>
</dbReference>
<dbReference type="GO" id="GO:0051010">
    <property type="term" value="F:microtubule plus-end binding"/>
    <property type="evidence" value="ECO:0007669"/>
    <property type="project" value="InterPro"/>
</dbReference>
<feature type="domain" description="TOG" evidence="11">
    <location>
        <begin position="72"/>
        <end position="290"/>
    </location>
</feature>
<dbReference type="Gene3D" id="1.25.10.10">
    <property type="entry name" value="Leucine-rich Repeat Variant"/>
    <property type="match status" value="6"/>
</dbReference>
<dbReference type="GO" id="GO:0046785">
    <property type="term" value="P:microtubule polymerization"/>
    <property type="evidence" value="ECO:0007669"/>
    <property type="project" value="InterPro"/>
</dbReference>
<feature type="domain" description="TOG" evidence="11">
    <location>
        <begin position="1179"/>
        <end position="1425"/>
    </location>
</feature>
<feature type="compositionally biased region" description="Basic and acidic residues" evidence="10">
    <location>
        <begin position="549"/>
        <end position="565"/>
    </location>
</feature>
<feature type="compositionally biased region" description="Low complexity" evidence="10">
    <location>
        <begin position="1102"/>
        <end position="1117"/>
    </location>
</feature>
<accession>A0AAD5UCY7</accession>
<dbReference type="Pfam" id="PF21040">
    <property type="entry name" value="CEP104-like_TOG"/>
    <property type="match status" value="1"/>
</dbReference>
<dbReference type="FunFam" id="1.25.10.10:FF:000019">
    <property type="entry name" value="Cytoskeleton-associated protein 5"/>
    <property type="match status" value="1"/>
</dbReference>
<keyword evidence="6" id="KW-0206">Cytoskeleton</keyword>
<dbReference type="PROSITE" id="PS50077">
    <property type="entry name" value="HEAT_REPEAT"/>
    <property type="match status" value="1"/>
</dbReference>
<comment type="subcellular location">
    <subcellularLocation>
        <location evidence="1">Cytoplasm</location>
        <location evidence="1">Cytoskeleton</location>
        <location evidence="1">Microtubule organizing center</location>
        <location evidence="1">Centrosome</location>
    </subcellularLocation>
</comment>
<dbReference type="InterPro" id="IPR045110">
    <property type="entry name" value="XMAP215"/>
</dbReference>
<feature type="region of interest" description="Disordered" evidence="10">
    <location>
        <begin position="549"/>
        <end position="604"/>
    </location>
</feature>
<feature type="region of interest" description="Disordered" evidence="10">
    <location>
        <begin position="1419"/>
        <end position="1438"/>
    </location>
</feature>
<evidence type="ECO:0000256" key="6">
    <source>
        <dbReference type="ARBA" id="ARBA00023212"/>
    </source>
</evidence>
<dbReference type="InterPro" id="IPR007361">
    <property type="entry name" value="DUF427"/>
</dbReference>
<dbReference type="InterPro" id="IPR016024">
    <property type="entry name" value="ARM-type_fold"/>
</dbReference>
<feature type="domain" description="TOG" evidence="11">
    <location>
        <begin position="325"/>
        <end position="559"/>
    </location>
</feature>
<keyword evidence="5" id="KW-0498">Mitosis</keyword>
<comment type="similarity">
    <text evidence="8">Belongs to the TOG/XMAP215 family.</text>
</comment>
<feature type="region of interest" description="Disordered" evidence="10">
    <location>
        <begin position="1102"/>
        <end position="1131"/>
    </location>
</feature>
<evidence type="ECO:0000313" key="13">
    <source>
        <dbReference type="Proteomes" id="UP001210925"/>
    </source>
</evidence>
<dbReference type="GO" id="GO:0051315">
    <property type="term" value="P:attachment of mitotic spindle microtubules to kinetochore"/>
    <property type="evidence" value="ECO:0007669"/>
    <property type="project" value="UniProtKB-ARBA"/>
</dbReference>
<evidence type="ECO:0000256" key="10">
    <source>
        <dbReference type="SAM" id="MobiDB-lite"/>
    </source>
</evidence>
<dbReference type="InterPro" id="IPR011989">
    <property type="entry name" value="ARM-like"/>
</dbReference>
<dbReference type="Pfam" id="PF21041">
    <property type="entry name" value="XMAP215_CLASP_TOG"/>
    <property type="match status" value="3"/>
</dbReference>
<dbReference type="EMBL" id="JADGKB010000092">
    <property type="protein sequence ID" value="KAJ3254119.1"/>
    <property type="molecule type" value="Genomic_DNA"/>
</dbReference>
<comment type="caution">
    <text evidence="12">The sequence shown here is derived from an EMBL/GenBank/DDBJ whole genome shotgun (WGS) entry which is preliminary data.</text>
</comment>
<keyword evidence="2" id="KW-0963">Cytoplasm</keyword>
<dbReference type="PANTHER" id="PTHR12609">
    <property type="entry name" value="MICROTUBULE ASSOCIATED PROTEIN XMAP215"/>
    <property type="match status" value="1"/>
</dbReference>
<dbReference type="GO" id="GO:0030951">
    <property type="term" value="P:establishment or maintenance of microtubule cytoskeleton polarity"/>
    <property type="evidence" value="ECO:0007669"/>
    <property type="project" value="InterPro"/>
</dbReference>
<dbReference type="SUPFAM" id="SSF48371">
    <property type="entry name" value="ARM repeat"/>
    <property type="match status" value="3"/>
</dbReference>
<keyword evidence="4" id="KW-0677">Repeat</keyword>
<proteinExistence type="inferred from homology"/>
<dbReference type="InterPro" id="IPR048491">
    <property type="entry name" value="XMAP215_CLASP_TOG"/>
</dbReference>
<evidence type="ECO:0000259" key="11">
    <source>
        <dbReference type="SMART" id="SM01349"/>
    </source>
</evidence>
<dbReference type="InterPro" id="IPR038694">
    <property type="entry name" value="DUF427_sf"/>
</dbReference>
<reference evidence="12" key="1">
    <citation type="submission" date="2020-05" db="EMBL/GenBank/DDBJ databases">
        <title>Phylogenomic resolution of chytrid fungi.</title>
        <authorList>
            <person name="Stajich J.E."/>
            <person name="Amses K."/>
            <person name="Simmons R."/>
            <person name="Seto K."/>
            <person name="Myers J."/>
            <person name="Bonds A."/>
            <person name="Quandt C.A."/>
            <person name="Barry K."/>
            <person name="Liu P."/>
            <person name="Grigoriev I."/>
            <person name="Longcore J.E."/>
            <person name="James T.Y."/>
        </authorList>
    </citation>
    <scope>NUCLEOTIDE SEQUENCE</scope>
    <source>
        <strain evidence="12">PLAUS21</strain>
    </source>
</reference>
<dbReference type="Gene3D" id="2.170.150.40">
    <property type="entry name" value="Domain of unknown function (DUF427)"/>
    <property type="match status" value="1"/>
</dbReference>
<dbReference type="Proteomes" id="UP001210925">
    <property type="component" value="Unassembled WGS sequence"/>
</dbReference>
<dbReference type="GO" id="GO:0051301">
    <property type="term" value="P:cell division"/>
    <property type="evidence" value="ECO:0007669"/>
    <property type="project" value="UniProtKB-KW"/>
</dbReference>
<evidence type="ECO:0000256" key="9">
    <source>
        <dbReference type="PROSITE-ProRule" id="PRU00103"/>
    </source>
</evidence>
<name>A0AAD5UCY7_9FUNG</name>
<keyword evidence="3" id="KW-0132">Cell division</keyword>
<dbReference type="GO" id="GO:0044732">
    <property type="term" value="C:mitotic spindle pole body"/>
    <property type="evidence" value="ECO:0007669"/>
    <property type="project" value="UniProtKB-ARBA"/>
</dbReference>
<organism evidence="12 13">
    <name type="scientific">Boothiomyces macroporosus</name>
    <dbReference type="NCBI Taxonomy" id="261099"/>
    <lineage>
        <taxon>Eukaryota</taxon>
        <taxon>Fungi</taxon>
        <taxon>Fungi incertae sedis</taxon>
        <taxon>Chytridiomycota</taxon>
        <taxon>Chytridiomycota incertae sedis</taxon>
        <taxon>Chytridiomycetes</taxon>
        <taxon>Rhizophydiales</taxon>
        <taxon>Terramycetaceae</taxon>
        <taxon>Boothiomyces</taxon>
    </lineage>
</organism>
<gene>
    <name evidence="12" type="primary">STU2</name>
    <name evidence="12" type="ORF">HK103_007507</name>
</gene>
<keyword evidence="7" id="KW-0131">Cell cycle</keyword>
<dbReference type="GO" id="GO:0005881">
    <property type="term" value="C:cytoplasmic microtubule"/>
    <property type="evidence" value="ECO:0007669"/>
    <property type="project" value="UniProtKB-ARBA"/>
</dbReference>
<dbReference type="GO" id="GO:0099070">
    <property type="term" value="C:static microtubule bundle"/>
    <property type="evidence" value="ECO:0007669"/>
    <property type="project" value="UniProtKB-ARBA"/>
</dbReference>
<evidence type="ECO:0000256" key="2">
    <source>
        <dbReference type="ARBA" id="ARBA00022490"/>
    </source>
</evidence>
<evidence type="ECO:0000256" key="3">
    <source>
        <dbReference type="ARBA" id="ARBA00022618"/>
    </source>
</evidence>
<evidence type="ECO:0000256" key="4">
    <source>
        <dbReference type="ARBA" id="ARBA00022737"/>
    </source>
</evidence>
<feature type="domain" description="TOG" evidence="11">
    <location>
        <begin position="870"/>
        <end position="1104"/>
    </location>
</feature>
<dbReference type="SMART" id="SM01349">
    <property type="entry name" value="TOG"/>
    <property type="match status" value="5"/>
</dbReference>
<dbReference type="Pfam" id="PF04248">
    <property type="entry name" value="NTP_transf_9"/>
    <property type="match status" value="1"/>
</dbReference>
<protein>
    <submittedName>
        <fullName evidence="12">Microtubule-associated protein, microtubule dynamics during spindle orientation</fullName>
    </submittedName>
</protein>
<feature type="compositionally biased region" description="Low complexity" evidence="10">
    <location>
        <begin position="584"/>
        <end position="598"/>
    </location>
</feature>
<feature type="repeat" description="HEAT" evidence="9">
    <location>
        <begin position="496"/>
        <end position="534"/>
    </location>
</feature>
<evidence type="ECO:0000313" key="12">
    <source>
        <dbReference type="EMBL" id="KAJ3254119.1"/>
    </source>
</evidence>
<evidence type="ECO:0000256" key="7">
    <source>
        <dbReference type="ARBA" id="ARBA00023306"/>
    </source>
</evidence>
<dbReference type="GO" id="GO:0061863">
    <property type="term" value="F:microtubule plus end polymerase"/>
    <property type="evidence" value="ECO:0007669"/>
    <property type="project" value="InterPro"/>
</dbReference>
<keyword evidence="13" id="KW-1185">Reference proteome</keyword>
<dbReference type="InterPro" id="IPR021133">
    <property type="entry name" value="HEAT_type_2"/>
</dbReference>
<evidence type="ECO:0000256" key="5">
    <source>
        <dbReference type="ARBA" id="ARBA00022776"/>
    </source>
</evidence>
<dbReference type="FunFam" id="1.25.10.10:FF:000050">
    <property type="entry name" value="Cytoskeleton-associated protein 5 isoform X1"/>
    <property type="match status" value="1"/>
</dbReference>
<evidence type="ECO:0000256" key="1">
    <source>
        <dbReference type="ARBA" id="ARBA00004300"/>
    </source>
</evidence>
<dbReference type="InterPro" id="IPR034085">
    <property type="entry name" value="TOG"/>
</dbReference>
<sequence>MPTAEWNGKILASTTKFEKVEGNIYFPIESVDMQYFKPSSTHSTCPWKGIASYYTLSVDGKENVDAAWYYPSPKPAADNIKGYVAFWKGVKFNKSWKARVSGYEEIQKLLKQGETVDSGFILKAISDSNQIALEQGILATLEYSRIATLSQKQLNQVVICLASTRQTTKQSAQEILMLNIEKSDPILVLEILVETFSHKTPKNVASAVNCLALIINNFGIPSIQVKPVLAKLSFLFDHKDKNVRAEATGLTVEIFKWIKNAIMPSLQELKPVQLKDLEALFEQNRDQVGVKQRYLPNEKPKPVSGSVKDAEVEEPVEQAVPDAFDFADPVAFIDKIPKSFYADIQSTKWKERKEALELLLGLLSFPKLEDGRYHELVNILSKKLADPNVVVLILASNCLEKMASGLRGSFKEYRNIVVAPTLDRLKEKKTNIIESLRALLDSTFRSINKISDILEDVLAGMNHSNPGVKNESIQWLIRCMTSKTKTDLAKPELKQLIEKLLKLMDDSSADIRDSAAQCLGVMMKVYGDKAVVPFLDRLDKVKMQKVTDHYEKSKGANSKPAEKKALPIQKAPSPKAMPPRQSNPSTTSISPVSSPKPVKTLKKKAVGSSSVSTLGSKSNSVSSLPEEVKYRYSDDSAIEYIESTFQDEAFTQIGDSSWKIRLEGIHKLLEIFKDTEFDTEALIRYLLKKLTWKESNFQVMIGMVNIFTLTTTKASFDKGSGLLLVSGLVEKLGDMKIKKLAGNCLDEISAKISLNAVLDEAYPTIKQMKAPKIIADTLLWINQSIKEFGTAGLSVKNLVGLCKEMLNSPSAPVKTQALGILATLRQFVGPTIRDLLVDLPPNVLSNIDAEFQKVEKLAAPVPTRVQETKPLVKEVLVTKSDLNVSQDLLNKMNDSNWKERKEGMEEFAKVLSMTSALTPNLSSEVVNTLKARLNDNNKIISTFSVEICTTLIKLIGKGFDKYIKILIAPILAQLSDQKQQIRDKVILLLDQTNSLIGIGSVLINISQSLQQDQPQIRKDLLKWLVDNNGALKNEQDTISLVQPLLACLQDRNAEVRKLAQTVITNISEFVDIAYIRQKAGDLYRGAQLATITPVLDALGGSNESISSKPSTTSSAKSVPEKKKVVAKSTKPVSVPKKEPVVEVLNDGNLLTGGDLKQKEQRASMDRGVYKWAFESPRKDLQDLLADQFQPNVTPELYALLFSTDHYKEKDYLSALKMLDGYITDPQTDKQILIDRCVANCDLVLKYATIRFFDTNTSIFIKCLDLLEHFLLILDEAGYYFNEYEASSFLPFFINKMGDPKETMRVKLRAIMKQIGRLYPVSKLLVYLLKGLDSKNSRTRTECLDEVAYLIQRNGSSVFVPSKTIPVIALQVADRDASVRNAALNAICQAYSGLGDDLFKHLQKISDKDRDMINEKIKRMGQRPTSAGVPGVLPSPQGSPLISRKIPVPSRSPTPVNNHVQLEEKSPLTANMPITVKKEFSLDIDEIFESKPAPPVQPKPSRLEQLENLEDRLEVRLELVTTQLFSSDNEVVLEAVRHLEKLINANSNSDIIHSRNLVGLITPLMNNSFANLGTENVVSRICKHFISALISIFSSKEQAVFVEYDALEGCIRSVLIRLVDPALNSFDPSKTLSRALNMLMVRIIENCPPNVTFRALLQILKEASLEPEPFDEATAIVQKKYTELVMKCLWKITKVLSTFIEAGQLQVDSLLLDIHLFLSAASPQFWKAKVAEGKSSQPDMPLRTVKTIMHELVNIMGDNVLLHTSAIPSNTQNHVYNYLTQMISNLNKKKNGESPGKLASPKSYRGPTDTELVNLLDEIFKQISDKESSKAGLRRLSDLQKQHPNVLPLLEVRLSKEGSFLQSYIRRGLAAISQEEVAKNTGKLASFAKPTADTTATVYDQKLQTLQKMFKSNQISNITTPSFSTATSTASLTGIPVNSERDVQREKAVMDLKERLAKMKKLASNSTENLDQ</sequence>
<feature type="domain" description="TOG" evidence="11">
    <location>
        <begin position="631"/>
        <end position="860"/>
    </location>
</feature>